<dbReference type="RefSeq" id="WP_171832846.1">
    <property type="nucleotide sequence ID" value="NZ_CP053708.1"/>
</dbReference>
<organism evidence="1 2">
    <name type="scientific">Lichenicola cladoniae</name>
    <dbReference type="NCBI Taxonomy" id="1484109"/>
    <lineage>
        <taxon>Bacteria</taxon>
        <taxon>Pseudomonadati</taxon>
        <taxon>Pseudomonadota</taxon>
        <taxon>Alphaproteobacteria</taxon>
        <taxon>Acetobacterales</taxon>
        <taxon>Acetobacteraceae</taxon>
        <taxon>Lichenicola</taxon>
    </lineage>
</organism>
<evidence type="ECO:0000313" key="1">
    <source>
        <dbReference type="EMBL" id="QKE88882.1"/>
    </source>
</evidence>
<gene>
    <name evidence="1" type="ORF">HN018_01380</name>
</gene>
<dbReference type="KEGG" id="lck:HN018_01380"/>
<keyword evidence="2" id="KW-1185">Reference proteome</keyword>
<dbReference type="AlphaFoldDB" id="A0A6M8HGX6"/>
<evidence type="ECO:0000313" key="2">
    <source>
        <dbReference type="Proteomes" id="UP000500767"/>
    </source>
</evidence>
<dbReference type="Proteomes" id="UP000500767">
    <property type="component" value="Chromosome"/>
</dbReference>
<reference evidence="1 2" key="1">
    <citation type="journal article" date="2014" name="World J. Microbiol. Biotechnol.">
        <title>Biodiversity and physiological characteristics of Antarctic and Arctic lichens-associated bacteria.</title>
        <authorList>
            <person name="Lee Y.M."/>
            <person name="Kim E.H."/>
            <person name="Lee H.K."/>
            <person name="Hong S.G."/>
        </authorList>
    </citation>
    <scope>NUCLEOTIDE SEQUENCE [LARGE SCALE GENOMIC DNA]</scope>
    <source>
        <strain evidence="1 2">PAMC 26569</strain>
    </source>
</reference>
<sequence length="77" mass="8661">MWREADLEVHRLTAASLRDTGQPVTEIQTARRREHAHALQYRMAILNLLRSDPELGGIIAPGVDSLPLPRHELEAAE</sequence>
<name>A0A6M8HGX6_9PROT</name>
<dbReference type="EMBL" id="CP053708">
    <property type="protein sequence ID" value="QKE88882.1"/>
    <property type="molecule type" value="Genomic_DNA"/>
</dbReference>
<accession>A0A6M8HGX6</accession>
<proteinExistence type="predicted"/>
<protein>
    <submittedName>
        <fullName evidence="1">Uncharacterized protein</fullName>
    </submittedName>
</protein>